<name>A0A1H5VJ91_9HYPH</name>
<gene>
    <name evidence="3" type="ORF">SAMN04488115_102325</name>
</gene>
<sequence length="65" mass="6767">MKVMLSAFAVAILLAVGAGTLLNTTFQQTADQRFTTTGAKLNHGEAGSNLVGQDWSGLARPSTTE</sequence>
<evidence type="ECO:0000256" key="2">
    <source>
        <dbReference type="SAM" id="SignalP"/>
    </source>
</evidence>
<dbReference type="OrthoDB" id="8002257at2"/>
<feature type="chain" id="PRO_5009287342" evidence="2">
    <location>
        <begin position="19"/>
        <end position="65"/>
    </location>
</feature>
<proteinExistence type="predicted"/>
<organism evidence="3 4">
    <name type="scientific">Bosea lathyri</name>
    <dbReference type="NCBI Taxonomy" id="1036778"/>
    <lineage>
        <taxon>Bacteria</taxon>
        <taxon>Pseudomonadati</taxon>
        <taxon>Pseudomonadota</taxon>
        <taxon>Alphaproteobacteria</taxon>
        <taxon>Hyphomicrobiales</taxon>
        <taxon>Boseaceae</taxon>
        <taxon>Bosea</taxon>
    </lineage>
</organism>
<reference evidence="3 4" key="1">
    <citation type="submission" date="2016-10" db="EMBL/GenBank/DDBJ databases">
        <authorList>
            <person name="de Groot N.N."/>
        </authorList>
    </citation>
    <scope>NUCLEOTIDE SEQUENCE [LARGE SCALE GENOMIC DNA]</scope>
    <source>
        <strain evidence="3 4">DSM 26656</strain>
    </source>
</reference>
<dbReference type="Proteomes" id="UP000236743">
    <property type="component" value="Unassembled WGS sequence"/>
</dbReference>
<keyword evidence="4" id="KW-1185">Reference proteome</keyword>
<feature type="region of interest" description="Disordered" evidence="1">
    <location>
        <begin position="41"/>
        <end position="65"/>
    </location>
</feature>
<protein>
    <submittedName>
        <fullName evidence="3">Uncharacterized protein</fullName>
    </submittedName>
</protein>
<evidence type="ECO:0000256" key="1">
    <source>
        <dbReference type="SAM" id="MobiDB-lite"/>
    </source>
</evidence>
<evidence type="ECO:0000313" key="4">
    <source>
        <dbReference type="Proteomes" id="UP000236743"/>
    </source>
</evidence>
<feature type="signal peptide" evidence="2">
    <location>
        <begin position="1"/>
        <end position="18"/>
    </location>
</feature>
<dbReference type="AlphaFoldDB" id="A0A1H5VJ91"/>
<accession>A0A1H5VJ91</accession>
<dbReference type="EMBL" id="FNUY01000002">
    <property type="protein sequence ID" value="SEF87280.1"/>
    <property type="molecule type" value="Genomic_DNA"/>
</dbReference>
<evidence type="ECO:0000313" key="3">
    <source>
        <dbReference type="EMBL" id="SEF87280.1"/>
    </source>
</evidence>
<dbReference type="RefSeq" id="WP_103871564.1">
    <property type="nucleotide sequence ID" value="NZ_FNUY01000002.1"/>
</dbReference>
<keyword evidence="2" id="KW-0732">Signal</keyword>